<sequence>MPLQTLRNPRLDALQYDQDIEELLFQRVRTVFSGLPTPVASFLECSHHELRLLVRTLIWGVHLSKGLSLGQSVQGIFYKRYERWHLITHYLISVFFPYLFNRLFCNSWLIKRTVMTRLQAVIRFVKLLHHLIFLRFGRYCTIAERLLKLQTFANGNTRNWEVLNKELLWHVFHEMMLLMMPIYAVLSKPLQQKAIISTTTDDNFLALHCSNCCNLAVLPVQNTSCEHLICYYCYNTNTECLICKKPYMRDQYIRLLNYNVI</sequence>
<keyword evidence="10" id="KW-0862">Zinc</keyword>
<evidence type="ECO:0000256" key="9">
    <source>
        <dbReference type="ARBA" id="ARBA00022786"/>
    </source>
</evidence>
<comment type="pathway">
    <text evidence="2">Protein modification; protein ubiquitination.</text>
</comment>
<dbReference type="SUPFAM" id="SSF57850">
    <property type="entry name" value="RING/U-box"/>
    <property type="match status" value="1"/>
</dbReference>
<dbReference type="GO" id="GO:0005778">
    <property type="term" value="C:peroxisomal membrane"/>
    <property type="evidence" value="ECO:0007669"/>
    <property type="project" value="UniProtKB-SubCell"/>
</dbReference>
<comment type="similarity">
    <text evidence="3">Belongs to the pex2/pex10/pex12 family.</text>
</comment>
<dbReference type="InterPro" id="IPR006845">
    <property type="entry name" value="Pex_N"/>
</dbReference>
<evidence type="ECO:0000256" key="7">
    <source>
        <dbReference type="ARBA" id="ARBA00022723"/>
    </source>
</evidence>
<proteinExistence type="inferred from homology"/>
<evidence type="ECO:0000259" key="18">
    <source>
        <dbReference type="Pfam" id="PF04757"/>
    </source>
</evidence>
<evidence type="ECO:0000256" key="17">
    <source>
        <dbReference type="ARBA" id="ARBA00034523"/>
    </source>
</evidence>
<dbReference type="GO" id="GO:0061630">
    <property type="term" value="F:ubiquitin protein ligase activity"/>
    <property type="evidence" value="ECO:0007669"/>
    <property type="project" value="UniProtKB-EC"/>
</dbReference>
<dbReference type="OrthoDB" id="1701437at2759"/>
<evidence type="ECO:0000256" key="16">
    <source>
        <dbReference type="ARBA" id="ARBA00034438"/>
    </source>
</evidence>
<feature type="domain" description="Pex N-terminal" evidence="18">
    <location>
        <begin position="17"/>
        <end position="183"/>
    </location>
</feature>
<evidence type="ECO:0000313" key="20">
    <source>
        <dbReference type="Proteomes" id="UP000274131"/>
    </source>
</evidence>
<evidence type="ECO:0000256" key="12">
    <source>
        <dbReference type="ARBA" id="ARBA00022989"/>
    </source>
</evidence>
<evidence type="ECO:0000256" key="13">
    <source>
        <dbReference type="ARBA" id="ARBA00023136"/>
    </source>
</evidence>
<dbReference type="Pfam" id="PF04757">
    <property type="entry name" value="Pex2_Pex12"/>
    <property type="match status" value="1"/>
</dbReference>
<comment type="subcellular location">
    <subcellularLocation>
        <location evidence="1">Peroxisome membrane</location>
        <topology evidence="1">Multi-pass membrane protein</topology>
    </subcellularLocation>
</comment>
<dbReference type="InterPro" id="IPR017907">
    <property type="entry name" value="Znf_RING_CS"/>
</dbReference>
<evidence type="ECO:0000256" key="1">
    <source>
        <dbReference type="ARBA" id="ARBA00004585"/>
    </source>
</evidence>
<dbReference type="Proteomes" id="UP000274131">
    <property type="component" value="Unassembled WGS sequence"/>
</dbReference>
<evidence type="ECO:0000313" key="21">
    <source>
        <dbReference type="WBParaSite" id="EVEC_0000682101-mRNA-1"/>
    </source>
</evidence>
<evidence type="ECO:0000256" key="4">
    <source>
        <dbReference type="ARBA" id="ARBA00022448"/>
    </source>
</evidence>
<evidence type="ECO:0000256" key="8">
    <source>
        <dbReference type="ARBA" id="ARBA00022771"/>
    </source>
</evidence>
<dbReference type="EMBL" id="UXUI01008482">
    <property type="protein sequence ID" value="VDD91618.1"/>
    <property type="molecule type" value="Genomic_DNA"/>
</dbReference>
<dbReference type="PANTHER" id="PTHR48178">
    <property type="entry name" value="PEROXISOME BIOGENESIS FACTOR 2"/>
    <property type="match status" value="1"/>
</dbReference>
<protein>
    <recommendedName>
        <fullName evidence="17">RING-type E3 ubiquitin transferase (cysteine targeting)</fullName>
        <ecNumber evidence="17">2.3.2.36</ecNumber>
    </recommendedName>
    <alternativeName>
        <fullName evidence="15">Peroxin-2</fullName>
    </alternativeName>
</protein>
<evidence type="ECO:0000256" key="6">
    <source>
        <dbReference type="ARBA" id="ARBA00022692"/>
    </source>
</evidence>
<dbReference type="PANTHER" id="PTHR48178:SF1">
    <property type="entry name" value="PEROXISOME BIOGENESIS FACTOR 2"/>
    <property type="match status" value="1"/>
</dbReference>
<keyword evidence="11" id="KW-0653">Protein transport</keyword>
<dbReference type="GO" id="GO:0016558">
    <property type="term" value="P:protein import into peroxisome matrix"/>
    <property type="evidence" value="ECO:0007669"/>
    <property type="project" value="InterPro"/>
</dbReference>
<evidence type="ECO:0000313" key="19">
    <source>
        <dbReference type="EMBL" id="VDD91618.1"/>
    </source>
</evidence>
<dbReference type="WBParaSite" id="EVEC_0000682101-mRNA-1">
    <property type="protein sequence ID" value="EVEC_0000682101-mRNA-1"/>
    <property type="gene ID" value="EVEC_0000682101"/>
</dbReference>
<evidence type="ECO:0000256" key="11">
    <source>
        <dbReference type="ARBA" id="ARBA00022927"/>
    </source>
</evidence>
<evidence type="ECO:0000256" key="3">
    <source>
        <dbReference type="ARBA" id="ARBA00008704"/>
    </source>
</evidence>
<keyword evidence="7" id="KW-0479">Metal-binding</keyword>
<dbReference type="AlphaFoldDB" id="A0A0N4V8V5"/>
<keyword evidence="12" id="KW-1133">Transmembrane helix</keyword>
<dbReference type="STRING" id="51028.A0A0N4V8V5"/>
<keyword evidence="6" id="KW-0812">Transmembrane</keyword>
<keyword evidence="20" id="KW-1185">Reference proteome</keyword>
<gene>
    <name evidence="19" type="ORF">EVEC_LOCUS6369</name>
</gene>
<evidence type="ECO:0000256" key="10">
    <source>
        <dbReference type="ARBA" id="ARBA00022833"/>
    </source>
</evidence>
<dbReference type="EC" id="2.3.2.36" evidence="17"/>
<keyword evidence="5" id="KW-0808">Transferase</keyword>
<keyword evidence="4" id="KW-0813">Transport</keyword>
<keyword evidence="13" id="KW-0472">Membrane</keyword>
<evidence type="ECO:0000256" key="14">
    <source>
        <dbReference type="ARBA" id="ARBA00023140"/>
    </source>
</evidence>
<name>A0A0N4V8V5_ENTVE</name>
<keyword evidence="8" id="KW-0863">Zinc-finger</keyword>
<keyword evidence="14" id="KW-0576">Peroxisome</keyword>
<evidence type="ECO:0000256" key="15">
    <source>
        <dbReference type="ARBA" id="ARBA00032511"/>
    </source>
</evidence>
<evidence type="ECO:0000256" key="2">
    <source>
        <dbReference type="ARBA" id="ARBA00004906"/>
    </source>
</evidence>
<reference evidence="21" key="1">
    <citation type="submission" date="2017-02" db="UniProtKB">
        <authorList>
            <consortium name="WormBaseParasite"/>
        </authorList>
    </citation>
    <scope>IDENTIFICATION</scope>
</reference>
<dbReference type="InterPro" id="IPR025654">
    <property type="entry name" value="PEX2/10"/>
</dbReference>
<dbReference type="GO" id="GO:0008270">
    <property type="term" value="F:zinc ion binding"/>
    <property type="evidence" value="ECO:0007669"/>
    <property type="project" value="UniProtKB-KW"/>
</dbReference>
<comment type="catalytic activity">
    <reaction evidence="16">
        <text>[E2 ubiquitin-conjugating enzyme]-S-ubiquitinyl-L-cysteine + [acceptor protein]-L-cysteine = [E2 ubiquitin-conjugating enzyme]-L-cysteine + [acceptor protein]-S-ubiquitinyl-L-cysteine.</text>
        <dbReference type="EC" id="2.3.2.36"/>
    </reaction>
</comment>
<dbReference type="PROSITE" id="PS00518">
    <property type="entry name" value="ZF_RING_1"/>
    <property type="match status" value="1"/>
</dbReference>
<evidence type="ECO:0000256" key="5">
    <source>
        <dbReference type="ARBA" id="ARBA00022679"/>
    </source>
</evidence>
<organism evidence="21">
    <name type="scientific">Enterobius vermicularis</name>
    <name type="common">Human pinworm</name>
    <dbReference type="NCBI Taxonomy" id="51028"/>
    <lineage>
        <taxon>Eukaryota</taxon>
        <taxon>Metazoa</taxon>
        <taxon>Ecdysozoa</taxon>
        <taxon>Nematoda</taxon>
        <taxon>Chromadorea</taxon>
        <taxon>Rhabditida</taxon>
        <taxon>Spirurina</taxon>
        <taxon>Oxyuridomorpha</taxon>
        <taxon>Oxyuroidea</taxon>
        <taxon>Oxyuridae</taxon>
        <taxon>Enterobius</taxon>
    </lineage>
</organism>
<reference evidence="19 20" key="2">
    <citation type="submission" date="2018-10" db="EMBL/GenBank/DDBJ databases">
        <authorList>
            <consortium name="Pathogen Informatics"/>
        </authorList>
    </citation>
    <scope>NUCLEOTIDE SEQUENCE [LARGE SCALE GENOMIC DNA]</scope>
</reference>
<keyword evidence="9" id="KW-0833">Ubl conjugation pathway</keyword>
<accession>A0A0N4V8V5</accession>